<dbReference type="InterPro" id="IPR008271">
    <property type="entry name" value="Ser/Thr_kinase_AS"/>
</dbReference>
<feature type="region of interest" description="Disordered" evidence="19">
    <location>
        <begin position="548"/>
        <end position="581"/>
    </location>
</feature>
<keyword evidence="6" id="KW-0812">Transmembrane</keyword>
<gene>
    <name evidence="23" type="ORF">WOLCODRAFT_140635</name>
</gene>
<dbReference type="PROSITE" id="PS00108">
    <property type="entry name" value="PROTEIN_KINASE_ST"/>
    <property type="match status" value="1"/>
</dbReference>
<dbReference type="InterPro" id="IPR038357">
    <property type="entry name" value="KEN_sf"/>
</dbReference>
<evidence type="ECO:0000259" key="21">
    <source>
        <dbReference type="PROSITE" id="PS50011"/>
    </source>
</evidence>
<dbReference type="GO" id="GO:0004521">
    <property type="term" value="F:RNA endonuclease activity"/>
    <property type="evidence" value="ECO:0007669"/>
    <property type="project" value="InterPro"/>
</dbReference>
<evidence type="ECO:0000256" key="16">
    <source>
        <dbReference type="ARBA" id="ARBA00023180"/>
    </source>
</evidence>
<evidence type="ECO:0000259" key="22">
    <source>
        <dbReference type="PROSITE" id="PS51392"/>
    </source>
</evidence>
<evidence type="ECO:0000256" key="7">
    <source>
        <dbReference type="ARBA" id="ARBA00022723"/>
    </source>
</evidence>
<dbReference type="AlphaFoldDB" id="A0A2H3J5F4"/>
<dbReference type="Gene3D" id="1.10.510.10">
    <property type="entry name" value="Transferase(Phosphotransferase) domain 1"/>
    <property type="match status" value="1"/>
</dbReference>
<keyword evidence="12" id="KW-0067">ATP-binding</keyword>
<dbReference type="Pfam" id="PF00069">
    <property type="entry name" value="Pkinase"/>
    <property type="match status" value="1"/>
</dbReference>
<feature type="domain" description="Protein kinase" evidence="21">
    <location>
        <begin position="732"/>
        <end position="1031"/>
    </location>
</feature>
<dbReference type="InterPro" id="IPR011009">
    <property type="entry name" value="Kinase-like_dom_sf"/>
</dbReference>
<dbReference type="SMART" id="SM00580">
    <property type="entry name" value="PUG"/>
    <property type="match status" value="1"/>
</dbReference>
<dbReference type="GO" id="GO:0046872">
    <property type="term" value="F:metal ion binding"/>
    <property type="evidence" value="ECO:0007669"/>
    <property type="project" value="UniProtKB-KW"/>
</dbReference>
<feature type="chain" id="PRO_5013796556" description="non-specific serine/threonine protein kinase" evidence="20">
    <location>
        <begin position="19"/>
        <end position="1168"/>
    </location>
</feature>
<dbReference type="InterPro" id="IPR015943">
    <property type="entry name" value="WD40/YVTN_repeat-like_dom_sf"/>
</dbReference>
<evidence type="ECO:0000256" key="6">
    <source>
        <dbReference type="ARBA" id="ARBA00022692"/>
    </source>
</evidence>
<evidence type="ECO:0000256" key="19">
    <source>
        <dbReference type="SAM" id="MobiDB-lite"/>
    </source>
</evidence>
<dbReference type="Gene3D" id="2.130.10.10">
    <property type="entry name" value="YVTN repeat-like/Quinoprotein amine dehydrogenase"/>
    <property type="match status" value="1"/>
</dbReference>
<dbReference type="GO" id="GO:1990604">
    <property type="term" value="C:IRE1-TRAF2-ASK1 complex"/>
    <property type="evidence" value="ECO:0007669"/>
    <property type="project" value="TreeGrafter"/>
</dbReference>
<keyword evidence="24" id="KW-1185">Reference proteome</keyword>
<dbReference type="PANTHER" id="PTHR13954:SF6">
    <property type="entry name" value="NON-SPECIFIC SERINE_THREONINE PROTEIN KINASE"/>
    <property type="match status" value="1"/>
</dbReference>
<dbReference type="SUPFAM" id="SSF56112">
    <property type="entry name" value="Protein kinase-like (PK-like)"/>
    <property type="match status" value="1"/>
</dbReference>
<organism evidence="23 24">
    <name type="scientific">Wolfiporia cocos (strain MD-104)</name>
    <name type="common">Brown rot fungus</name>
    <dbReference type="NCBI Taxonomy" id="742152"/>
    <lineage>
        <taxon>Eukaryota</taxon>
        <taxon>Fungi</taxon>
        <taxon>Dikarya</taxon>
        <taxon>Basidiomycota</taxon>
        <taxon>Agaricomycotina</taxon>
        <taxon>Agaricomycetes</taxon>
        <taxon>Polyporales</taxon>
        <taxon>Phaeolaceae</taxon>
        <taxon>Wolfiporia</taxon>
    </lineage>
</organism>
<dbReference type="FunFam" id="1.10.510.10:FF:000572">
    <property type="entry name" value="Serine/threonine-protein kinase/endoribonuclease IRE1"/>
    <property type="match status" value="1"/>
</dbReference>
<keyword evidence="7" id="KW-0479">Metal-binding</keyword>
<dbReference type="InterPro" id="IPR010513">
    <property type="entry name" value="KEN_dom"/>
</dbReference>
<keyword evidence="5" id="KW-0808">Transferase</keyword>
<feature type="compositionally biased region" description="Low complexity" evidence="19">
    <location>
        <begin position="926"/>
        <end position="936"/>
    </location>
</feature>
<keyword evidence="9" id="KW-0547">Nucleotide-binding</keyword>
<dbReference type="InterPro" id="IPR045133">
    <property type="entry name" value="IRE1/2-like"/>
</dbReference>
<dbReference type="SUPFAM" id="SSF50998">
    <property type="entry name" value="Quinoprotein alcohol dehydrogenase-like"/>
    <property type="match status" value="1"/>
</dbReference>
<reference evidence="23 24" key="1">
    <citation type="journal article" date="2012" name="Science">
        <title>The Paleozoic origin of enzymatic lignin decomposition reconstructed from 31 fungal genomes.</title>
        <authorList>
            <person name="Floudas D."/>
            <person name="Binder M."/>
            <person name="Riley R."/>
            <person name="Barry K."/>
            <person name="Blanchette R.A."/>
            <person name="Henrissat B."/>
            <person name="Martinez A.T."/>
            <person name="Otillar R."/>
            <person name="Spatafora J.W."/>
            <person name="Yadav J.S."/>
            <person name="Aerts A."/>
            <person name="Benoit I."/>
            <person name="Boyd A."/>
            <person name="Carlson A."/>
            <person name="Copeland A."/>
            <person name="Coutinho P.M."/>
            <person name="de Vries R.P."/>
            <person name="Ferreira P."/>
            <person name="Findley K."/>
            <person name="Foster B."/>
            <person name="Gaskell J."/>
            <person name="Glotzer D."/>
            <person name="Gorecki P."/>
            <person name="Heitman J."/>
            <person name="Hesse C."/>
            <person name="Hori C."/>
            <person name="Igarashi K."/>
            <person name="Jurgens J.A."/>
            <person name="Kallen N."/>
            <person name="Kersten P."/>
            <person name="Kohler A."/>
            <person name="Kuees U."/>
            <person name="Kumar T.K.A."/>
            <person name="Kuo A."/>
            <person name="LaButti K."/>
            <person name="Larrondo L.F."/>
            <person name="Lindquist E."/>
            <person name="Ling A."/>
            <person name="Lombard V."/>
            <person name="Lucas S."/>
            <person name="Lundell T."/>
            <person name="Martin R."/>
            <person name="McLaughlin D.J."/>
            <person name="Morgenstern I."/>
            <person name="Morin E."/>
            <person name="Murat C."/>
            <person name="Nagy L.G."/>
            <person name="Nolan M."/>
            <person name="Ohm R.A."/>
            <person name="Patyshakuliyeva A."/>
            <person name="Rokas A."/>
            <person name="Ruiz-Duenas F.J."/>
            <person name="Sabat G."/>
            <person name="Salamov A."/>
            <person name="Samejima M."/>
            <person name="Schmutz J."/>
            <person name="Slot J.C."/>
            <person name="St John F."/>
            <person name="Stenlid J."/>
            <person name="Sun H."/>
            <person name="Sun S."/>
            <person name="Syed K."/>
            <person name="Tsang A."/>
            <person name="Wiebenga A."/>
            <person name="Young D."/>
            <person name="Pisabarro A."/>
            <person name="Eastwood D.C."/>
            <person name="Martin F."/>
            <person name="Cullen D."/>
            <person name="Grigoriev I.V."/>
            <person name="Hibbett D.S."/>
        </authorList>
    </citation>
    <scope>NUCLEOTIDE SEQUENCE [LARGE SCALE GENOMIC DNA]</scope>
    <source>
        <strain evidence="23 24">MD-104</strain>
    </source>
</reference>
<dbReference type="InterPro" id="IPR000719">
    <property type="entry name" value="Prot_kinase_dom"/>
</dbReference>
<evidence type="ECO:0000256" key="9">
    <source>
        <dbReference type="ARBA" id="ARBA00022741"/>
    </source>
</evidence>
<dbReference type="EC" id="2.7.11.1" evidence="3"/>
<dbReference type="GO" id="GO:0004674">
    <property type="term" value="F:protein serine/threonine kinase activity"/>
    <property type="evidence" value="ECO:0007669"/>
    <property type="project" value="UniProtKB-KW"/>
</dbReference>
<dbReference type="Gene3D" id="3.30.200.20">
    <property type="entry name" value="Phosphorylase Kinase, domain 1"/>
    <property type="match status" value="1"/>
</dbReference>
<feature type="domain" description="KEN" evidence="22">
    <location>
        <begin position="1034"/>
        <end position="1166"/>
    </location>
</feature>
<evidence type="ECO:0000256" key="2">
    <source>
        <dbReference type="ARBA" id="ARBA00004479"/>
    </source>
</evidence>
<feature type="region of interest" description="Disordered" evidence="19">
    <location>
        <begin position="920"/>
        <end position="946"/>
    </location>
</feature>
<dbReference type="GO" id="GO:0070059">
    <property type="term" value="P:intrinsic apoptotic signaling pathway in response to endoplasmic reticulum stress"/>
    <property type="evidence" value="ECO:0007669"/>
    <property type="project" value="TreeGrafter"/>
</dbReference>
<evidence type="ECO:0000256" key="3">
    <source>
        <dbReference type="ARBA" id="ARBA00012513"/>
    </source>
</evidence>
<evidence type="ECO:0000256" key="14">
    <source>
        <dbReference type="ARBA" id="ARBA00022989"/>
    </source>
</evidence>
<dbReference type="CDD" id="cd10422">
    <property type="entry name" value="RNase_Ire1"/>
    <property type="match status" value="1"/>
</dbReference>
<feature type="signal peptide" evidence="20">
    <location>
        <begin position="1"/>
        <end position="18"/>
    </location>
</feature>
<evidence type="ECO:0000256" key="20">
    <source>
        <dbReference type="SAM" id="SignalP"/>
    </source>
</evidence>
<evidence type="ECO:0000256" key="4">
    <source>
        <dbReference type="ARBA" id="ARBA00022527"/>
    </source>
</evidence>
<evidence type="ECO:0000256" key="17">
    <source>
        <dbReference type="ARBA" id="ARBA00048659"/>
    </source>
</evidence>
<comment type="cofactor">
    <cofactor evidence="1">
        <name>Mg(2+)</name>
        <dbReference type="ChEBI" id="CHEBI:18420"/>
    </cofactor>
</comment>
<keyword evidence="13" id="KW-0460">Magnesium</keyword>
<dbReference type="Pfam" id="PF06479">
    <property type="entry name" value="Ribonuc_2-5A"/>
    <property type="match status" value="1"/>
</dbReference>
<keyword evidence="8 20" id="KW-0732">Signal</keyword>
<evidence type="ECO:0000256" key="15">
    <source>
        <dbReference type="ARBA" id="ARBA00023136"/>
    </source>
</evidence>
<evidence type="ECO:0000256" key="5">
    <source>
        <dbReference type="ARBA" id="ARBA00022679"/>
    </source>
</evidence>
<comment type="catalytic activity">
    <reaction evidence="17">
        <text>L-threonyl-[protein] + ATP = O-phospho-L-threonyl-[protein] + ADP + H(+)</text>
        <dbReference type="Rhea" id="RHEA:46608"/>
        <dbReference type="Rhea" id="RHEA-COMP:11060"/>
        <dbReference type="Rhea" id="RHEA-COMP:11605"/>
        <dbReference type="ChEBI" id="CHEBI:15378"/>
        <dbReference type="ChEBI" id="CHEBI:30013"/>
        <dbReference type="ChEBI" id="CHEBI:30616"/>
        <dbReference type="ChEBI" id="CHEBI:61977"/>
        <dbReference type="ChEBI" id="CHEBI:456216"/>
        <dbReference type="EC" id="2.7.11.1"/>
    </reaction>
    <physiologicalReaction direction="left-to-right" evidence="17">
        <dbReference type="Rhea" id="RHEA:46609"/>
    </physiologicalReaction>
</comment>
<dbReference type="GO" id="GO:0005524">
    <property type="term" value="F:ATP binding"/>
    <property type="evidence" value="ECO:0007669"/>
    <property type="project" value="UniProtKB-KW"/>
</dbReference>
<dbReference type="Proteomes" id="UP000218811">
    <property type="component" value="Unassembled WGS sequence"/>
</dbReference>
<dbReference type="STRING" id="742152.A0A2H3J5F4"/>
<dbReference type="CDD" id="cd09769">
    <property type="entry name" value="Luminal_IRE1"/>
    <property type="match status" value="1"/>
</dbReference>
<evidence type="ECO:0000256" key="18">
    <source>
        <dbReference type="ARBA" id="ARBA00048977"/>
    </source>
</evidence>
<evidence type="ECO:0000256" key="8">
    <source>
        <dbReference type="ARBA" id="ARBA00022729"/>
    </source>
</evidence>
<dbReference type="PANTHER" id="PTHR13954">
    <property type="entry name" value="IRE1-RELATED"/>
    <property type="match status" value="1"/>
</dbReference>
<comment type="catalytic activity">
    <reaction evidence="18">
        <text>L-seryl-[protein] + ATP = O-phospho-L-seryl-[protein] + ADP + H(+)</text>
        <dbReference type="Rhea" id="RHEA:17989"/>
        <dbReference type="Rhea" id="RHEA-COMP:9863"/>
        <dbReference type="Rhea" id="RHEA-COMP:11604"/>
        <dbReference type="ChEBI" id="CHEBI:15378"/>
        <dbReference type="ChEBI" id="CHEBI:29999"/>
        <dbReference type="ChEBI" id="CHEBI:30616"/>
        <dbReference type="ChEBI" id="CHEBI:83421"/>
        <dbReference type="ChEBI" id="CHEBI:456216"/>
        <dbReference type="EC" id="2.7.11.1"/>
    </reaction>
    <physiologicalReaction direction="left-to-right" evidence="18">
        <dbReference type="Rhea" id="RHEA:17990"/>
    </physiologicalReaction>
</comment>
<name>A0A2H3J5F4_WOLCO</name>
<dbReference type="OMA" id="QCYEKDY"/>
<keyword evidence="16" id="KW-0325">Glycoprotein</keyword>
<dbReference type="InterPro" id="IPR011047">
    <property type="entry name" value="Quinoprotein_ADH-like_sf"/>
</dbReference>
<dbReference type="EMBL" id="KB467898">
    <property type="protein sequence ID" value="PCH36905.1"/>
    <property type="molecule type" value="Genomic_DNA"/>
</dbReference>
<evidence type="ECO:0000256" key="1">
    <source>
        <dbReference type="ARBA" id="ARBA00001946"/>
    </source>
</evidence>
<accession>A0A2H3J5F4</accession>
<keyword evidence="4" id="KW-0723">Serine/threonine-protein kinase</keyword>
<evidence type="ECO:0000313" key="23">
    <source>
        <dbReference type="EMBL" id="PCH36905.1"/>
    </source>
</evidence>
<proteinExistence type="predicted"/>
<comment type="subcellular location">
    <subcellularLocation>
        <location evidence="2">Membrane</location>
        <topology evidence="2">Single-pass type I membrane protein</topology>
    </subcellularLocation>
</comment>
<dbReference type="GO" id="GO:0016787">
    <property type="term" value="F:hydrolase activity"/>
    <property type="evidence" value="ECO:0007669"/>
    <property type="project" value="UniProtKB-KW"/>
</dbReference>
<evidence type="ECO:0000256" key="11">
    <source>
        <dbReference type="ARBA" id="ARBA00022801"/>
    </source>
</evidence>
<dbReference type="GO" id="GO:0036498">
    <property type="term" value="P:IRE1-mediated unfolded protein response"/>
    <property type="evidence" value="ECO:0007669"/>
    <property type="project" value="TreeGrafter"/>
</dbReference>
<feature type="compositionally biased region" description="Basic and acidic residues" evidence="19">
    <location>
        <begin position="548"/>
        <end position="570"/>
    </location>
</feature>
<keyword evidence="14" id="KW-1133">Transmembrane helix</keyword>
<dbReference type="OrthoDB" id="63989at2759"/>
<feature type="region of interest" description="Disordered" evidence="19">
    <location>
        <begin position="597"/>
        <end position="704"/>
    </location>
</feature>
<keyword evidence="15" id="KW-0472">Membrane</keyword>
<dbReference type="GO" id="GO:0006397">
    <property type="term" value="P:mRNA processing"/>
    <property type="evidence" value="ECO:0007669"/>
    <property type="project" value="InterPro"/>
</dbReference>
<evidence type="ECO:0000313" key="24">
    <source>
        <dbReference type="Proteomes" id="UP000218811"/>
    </source>
</evidence>
<sequence length="1168" mass="126820">MTINGLLLALLTAGKCLAEVSPHRTATRITDLSTRVAVPHERYHSGGSDGFDLLDIVLVASIDGKLHALNRTSGDSLWSMTASSGVAPVTLGPLVRTQHPDIDPDLTDDDSVHQEVYVVEPQSGDIFVLPTPNSPLQRLPFSMPQLVDMSPFKFSGDDDARVFVGKKETSLLLIELETGRVKATLSSECPWDPFQDLAGPAAFDVDLDELEGSKQPERPTEVYIGRTDYHVSIYTRPTRPSSTRPPIQNLSFSVYGPNNEDLALQSLYRHTADSAYIQPLPNGQVLCFKSDALETPKPDPSLLWGQAFPNPIVAVFDVLHAPKRQHPFVLLQPHLRLEDILPHADLRTSRHPDFDRAFVGIVEETGSLFAMSPDNFPLVVFGDAGAGRFLDAAPDADADTDGGGDHERDFPSRIDMVARRAKERSLRRMCRESSTDRRCLTGVRKLESSTQSRFSRLLDAAPVSAAPMTTDSAQENASGASASAGAAAGADGASVSAVLMWDSQRDYAEVGGKYLGGAATAQALSAFTACTLALLVVIWYAVRSRPDRQRAASSEDKAGPASDAREEVKAEMPSVNGVTTNGAIAGLPLELVAGVPPTASAEERSETPSPLTLSPSTPGKRVAFLTDDGESDSPMPDARDTGEEPVGAEDTDKEGDAPATPGKRKGPRRKRGKKKKGGAAGNGAADGAEQEKESVEATAAVDSSAEDGKLIVPVEPVSMPATPVPAASQSLVVSDTVLGFGSHGTVVFKGSLQGRAVAVKRLLQDFVTLAAREVNILQESDDHPNVIRYYYQESQANFLYIALELCPASLADIVERPDNFSDIVLAFEPKRALRQITAGLRHLHALKIVHRDIKPQNILISHAKKGVGESAGHRMLISDFGLCRKLDYDQTSFLPTSHGAMAAGTVGWRAPEILRGEVKLDDSGGEESQSSRGSVGAPAIGTPTGKPTRLTKSVDIFALGCLYYYVLTNGGHPFGDRFERESNILKNAKSLDGLVRFGEEGSEGADLIARMLSPEAYDRPDTSTCLLHPYFWDPAKRLTFLQDASDRFEIMCRDPRDPNLTLLETGAFNVVGNDWHSRLDRLFIENLGKFRKYDGRSVQDLLRALRNKKHHYQDLPDNVKRLLGSMPEGFLAYFTQRFPQLLLHVHSVVSASSLRNESMFRTYYELTD</sequence>
<dbReference type="FunFam" id="3.30.200.20:FF:000077">
    <property type="entry name" value="Putative Serine/threonine-protein kinase/endoribonuclease IRE1"/>
    <property type="match status" value="1"/>
</dbReference>
<keyword evidence="11" id="KW-0378">Hydrolase</keyword>
<dbReference type="PROSITE" id="PS51392">
    <property type="entry name" value="KEN"/>
    <property type="match status" value="1"/>
</dbReference>
<dbReference type="PROSITE" id="PS50011">
    <property type="entry name" value="PROTEIN_KINASE_DOM"/>
    <property type="match status" value="1"/>
</dbReference>
<evidence type="ECO:0000256" key="12">
    <source>
        <dbReference type="ARBA" id="ARBA00022840"/>
    </source>
</evidence>
<dbReference type="GO" id="GO:0051082">
    <property type="term" value="F:unfolded protein binding"/>
    <property type="evidence" value="ECO:0007669"/>
    <property type="project" value="TreeGrafter"/>
</dbReference>
<dbReference type="Gene3D" id="1.20.1440.180">
    <property type="entry name" value="KEN domain"/>
    <property type="match status" value="1"/>
</dbReference>
<evidence type="ECO:0000256" key="13">
    <source>
        <dbReference type="ARBA" id="ARBA00022842"/>
    </source>
</evidence>
<feature type="compositionally biased region" description="Low complexity" evidence="19">
    <location>
        <begin position="607"/>
        <end position="618"/>
    </location>
</feature>
<dbReference type="FunFam" id="1.20.1440.180:FF:000002">
    <property type="entry name" value="Serine/threonine-protein kinase/endoribonuclease IRE1"/>
    <property type="match status" value="1"/>
</dbReference>
<keyword evidence="10" id="KW-0418">Kinase</keyword>
<dbReference type="SMART" id="SM00220">
    <property type="entry name" value="S_TKc"/>
    <property type="match status" value="1"/>
</dbReference>
<protein>
    <recommendedName>
        <fullName evidence="3">non-specific serine/threonine protein kinase</fullName>
        <ecNumber evidence="3">2.7.11.1</ecNumber>
    </recommendedName>
</protein>
<feature type="compositionally biased region" description="Basic residues" evidence="19">
    <location>
        <begin position="662"/>
        <end position="677"/>
    </location>
</feature>
<evidence type="ECO:0000256" key="10">
    <source>
        <dbReference type="ARBA" id="ARBA00022777"/>
    </source>
</evidence>